<dbReference type="STRING" id="351605.Gura_1765"/>
<gene>
    <name evidence="3" type="ordered locus">Gura_1765</name>
</gene>
<dbReference type="KEGG" id="gur:Gura_1765"/>
<dbReference type="GO" id="GO:0022857">
    <property type="term" value="F:transmembrane transporter activity"/>
    <property type="evidence" value="ECO:0007669"/>
    <property type="project" value="InterPro"/>
</dbReference>
<sequence length="192" mass="21299">MRRSFFLLLMLLVLVLNQTAHACVGKILNIGIPNSANEQLLAEMIATLVTERTGTTVKIIVYKDERELYKAVKKGDVGILIENTDHAMKMVAKPRESNAKTAYETAKSEYRKNLNLVWLDPLVSANGAAGSIYYAPVLSLDTLSNLPALPKLINKLSGILKEDAYAKLLKSVKSDDKPRKVARDFLKSKKLI</sequence>
<keyword evidence="4" id="KW-1185">Reference proteome</keyword>
<evidence type="ECO:0000313" key="4">
    <source>
        <dbReference type="Proteomes" id="UP000006695"/>
    </source>
</evidence>
<feature type="domain" description="ABC-type glycine betaine transport system substrate-binding" evidence="2">
    <location>
        <begin position="28"/>
        <end position="126"/>
    </location>
</feature>
<keyword evidence="1" id="KW-0732">Signal</keyword>
<dbReference type="SUPFAM" id="SSF53850">
    <property type="entry name" value="Periplasmic binding protein-like II"/>
    <property type="match status" value="1"/>
</dbReference>
<proteinExistence type="predicted"/>
<feature type="signal peptide" evidence="1">
    <location>
        <begin position="1"/>
        <end position="22"/>
    </location>
</feature>
<dbReference type="Pfam" id="PF04069">
    <property type="entry name" value="OpuAC"/>
    <property type="match status" value="1"/>
</dbReference>
<evidence type="ECO:0000256" key="1">
    <source>
        <dbReference type="SAM" id="SignalP"/>
    </source>
</evidence>
<accession>A5GEV1</accession>
<dbReference type="Gene3D" id="3.40.190.10">
    <property type="entry name" value="Periplasmic binding protein-like II"/>
    <property type="match status" value="1"/>
</dbReference>
<dbReference type="Proteomes" id="UP000006695">
    <property type="component" value="Chromosome"/>
</dbReference>
<dbReference type="OrthoDB" id="9801163at2"/>
<reference evidence="3 4" key="1">
    <citation type="submission" date="2007-05" db="EMBL/GenBank/DDBJ databases">
        <title>Complete sequence of Geobacter uraniireducens Rf4.</title>
        <authorList>
            <consortium name="US DOE Joint Genome Institute"/>
            <person name="Copeland A."/>
            <person name="Lucas S."/>
            <person name="Lapidus A."/>
            <person name="Barry K."/>
            <person name="Detter J.C."/>
            <person name="Glavina del Rio T."/>
            <person name="Hammon N."/>
            <person name="Israni S."/>
            <person name="Dalin E."/>
            <person name="Tice H."/>
            <person name="Pitluck S."/>
            <person name="Chertkov O."/>
            <person name="Brettin T."/>
            <person name="Bruce D."/>
            <person name="Han C."/>
            <person name="Schmutz J."/>
            <person name="Larimer F."/>
            <person name="Land M."/>
            <person name="Hauser L."/>
            <person name="Kyrpides N."/>
            <person name="Mikhailova N."/>
            <person name="Shelobolina E."/>
            <person name="Aklujkar M."/>
            <person name="Lovley D."/>
            <person name="Richardson P."/>
        </authorList>
    </citation>
    <scope>NUCLEOTIDE SEQUENCE [LARGE SCALE GENOMIC DNA]</scope>
    <source>
        <strain evidence="3 4">Rf4</strain>
    </source>
</reference>
<evidence type="ECO:0000313" key="3">
    <source>
        <dbReference type="EMBL" id="ABQ25956.1"/>
    </source>
</evidence>
<dbReference type="InterPro" id="IPR007210">
    <property type="entry name" value="ABC_Gly_betaine_transp_sub-bd"/>
</dbReference>
<dbReference type="EMBL" id="CP000698">
    <property type="protein sequence ID" value="ABQ25956.1"/>
    <property type="molecule type" value="Genomic_DNA"/>
</dbReference>
<protein>
    <recommendedName>
        <fullName evidence="2">ABC-type glycine betaine transport system substrate-binding domain-containing protein</fullName>
    </recommendedName>
</protein>
<evidence type="ECO:0000259" key="2">
    <source>
        <dbReference type="Pfam" id="PF04069"/>
    </source>
</evidence>
<dbReference type="HOGENOM" id="CLU_1459346_0_0_7"/>
<dbReference type="AlphaFoldDB" id="A5GEV1"/>
<dbReference type="GO" id="GO:0043190">
    <property type="term" value="C:ATP-binding cassette (ABC) transporter complex"/>
    <property type="evidence" value="ECO:0007669"/>
    <property type="project" value="InterPro"/>
</dbReference>
<feature type="chain" id="PRO_5002683458" description="ABC-type glycine betaine transport system substrate-binding domain-containing protein" evidence="1">
    <location>
        <begin position="23"/>
        <end position="192"/>
    </location>
</feature>
<name>A5GEV1_GEOUR</name>
<organism evidence="3 4">
    <name type="scientific">Geotalea uraniireducens (strain Rf4)</name>
    <name type="common">Geobacter uraniireducens</name>
    <dbReference type="NCBI Taxonomy" id="351605"/>
    <lineage>
        <taxon>Bacteria</taxon>
        <taxon>Pseudomonadati</taxon>
        <taxon>Thermodesulfobacteriota</taxon>
        <taxon>Desulfuromonadia</taxon>
        <taxon>Geobacterales</taxon>
        <taxon>Geobacteraceae</taxon>
        <taxon>Geotalea</taxon>
    </lineage>
</organism>